<comment type="subunit">
    <text evidence="2">Component of the NuA4 histone acetyltransferase complex.</text>
</comment>
<dbReference type="InterPro" id="IPR000571">
    <property type="entry name" value="Znf_CCCH"/>
</dbReference>
<evidence type="ECO:0000256" key="4">
    <source>
        <dbReference type="PROSITE-ProRule" id="PRU00723"/>
    </source>
</evidence>
<evidence type="ECO:0000256" key="2">
    <source>
        <dbReference type="ARBA" id="ARBA00011353"/>
    </source>
</evidence>
<evidence type="ECO:0000256" key="3">
    <source>
        <dbReference type="ARBA" id="ARBA00023242"/>
    </source>
</evidence>
<feature type="compositionally biased region" description="Basic residues" evidence="5">
    <location>
        <begin position="116"/>
        <end position="130"/>
    </location>
</feature>
<sequence>MVQSSRALFMEESDEDSIPTDSTEDSEHDEDESFHVEKILAYHQNHDNSGNPAFLIKWEGYELGRSSWEPPENLEDERLIQAFETEQARVKKGLAVGFDEKDFVEALEKILQQKSERHKRRVAKRQKRTERKASRGDRIKRNLLSKDRQPRGDPDSSDENENATTRLRGLQAENPSSVRRKGIAQEIQPRRRFVLESSSDEANEESPDADDNSAFNSLFDEDSQPLYQGPPTLETQSSKTGASGEAPESRPVEASKPASNALETAMAIDEHNDSPQKAARKSVISGGPPKANPSSKSAKRSNAFAKPNENLLHKKHRLDTSGSTPQEAAIPKYTNLAIQNRYRKYARAEPIPDPDMLTMIDPKTGRSRSSGHLAIERDAINVQSSSRRESRRSVTPPTLEPQPREPPETLAPPPNWRRREVCWFWLDGTCQRSAAACPFAHDVQPLKDNPPPPPPPPAGVKLPDDWPRTKTCEYWRQGTCIYPPENCKFAHWEIDKGSLKRTSEKSLAAPPQVATSVSSAQDKQKARITCYWWLKGQCKFSAEDCDSAQEDTGVYSESGQRVKDKKTLECHFWRQGGCKKPAWQCAFAHHSTGLFALPPGALKLGSKSHDLQPSKLAGPSPVHVTGANSEPVADLSPGGANTPPARLRSPSSTTATLTNSERTAHFQLPAVTHSDPKPVTDSDVGAMPAQIQIDCEGGTMTVKMDVALEVIALKTFDALLSPSPQGALLRANQLVTAGDFRAFQVGTVPGQSWPSGTIMPLVDSQGAAANIVEFCRLHSAGLVAMNDEYTLLIYPRNADEWSFLDSSSTGVAKAPLRFRLLPPVPDFDRRESTQHSRHLLSMQESADKVGQSLLGLDEANLIPKGADRAVFICWPEQQRADMKLIAQYLQAQKCKIYSSSDPGAWEYFRHKYGKAPSTIICHPDAPIWEMSKLYSLLINNGHAKFVTVSRRSTSADTQHGLPLFQSQNIFPHGKVILITDDVFCYNPDKAAAIIEQFVRDNAAKPVGGQHDRIAARPGIKSWLAKSALERTSDRGRQDLRWMNLYHKICTLCPLEDEDPDDFGRLLPSSNLISIHPDELPSFQGLWEKDEKAATELMVNWFAGFAFAESKHFRRFFVCHEAKSGGAVVGGGGLATGKVPADPKNWSAKYSHIAVMTPDEILSEMQRKRAKK</sequence>
<evidence type="ECO:0000313" key="9">
    <source>
        <dbReference type="Proteomes" id="UP000269276"/>
    </source>
</evidence>
<evidence type="ECO:0008006" key="10">
    <source>
        <dbReference type="Google" id="ProtNLM"/>
    </source>
</evidence>
<feature type="compositionally biased region" description="Acidic residues" evidence="5">
    <location>
        <begin position="198"/>
        <end position="211"/>
    </location>
</feature>
<feature type="zinc finger region" description="C3H1-type" evidence="4">
    <location>
        <begin position="466"/>
        <end position="494"/>
    </location>
</feature>
<keyword evidence="3" id="KW-0539">Nucleus</keyword>
<evidence type="ECO:0000259" key="7">
    <source>
        <dbReference type="PROSITE" id="PS50103"/>
    </source>
</evidence>
<organism evidence="8 9">
    <name type="scientific">Hortaea werneckii</name>
    <name type="common">Black yeast</name>
    <name type="synonym">Cladosporium werneckii</name>
    <dbReference type="NCBI Taxonomy" id="91943"/>
    <lineage>
        <taxon>Eukaryota</taxon>
        <taxon>Fungi</taxon>
        <taxon>Dikarya</taxon>
        <taxon>Ascomycota</taxon>
        <taxon>Pezizomycotina</taxon>
        <taxon>Dothideomycetes</taxon>
        <taxon>Dothideomycetidae</taxon>
        <taxon>Mycosphaerellales</taxon>
        <taxon>Teratosphaeriaceae</taxon>
        <taxon>Hortaea</taxon>
    </lineage>
</organism>
<comment type="caution">
    <text evidence="8">The sequence shown here is derived from an EMBL/GenBank/DDBJ whole genome shotgun (WGS) entry which is preliminary data.</text>
</comment>
<keyword evidence="4" id="KW-0479">Metal-binding</keyword>
<dbReference type="Proteomes" id="UP000269276">
    <property type="component" value="Unassembled WGS sequence"/>
</dbReference>
<feature type="region of interest" description="Disordered" evidence="5">
    <location>
        <begin position="1"/>
        <end position="33"/>
    </location>
</feature>
<dbReference type="PROSITE" id="PS00598">
    <property type="entry name" value="CHROMO_1"/>
    <property type="match status" value="1"/>
</dbReference>
<dbReference type="EMBL" id="QWIP01000237">
    <property type="protein sequence ID" value="RMY68389.1"/>
    <property type="molecule type" value="Genomic_DNA"/>
</dbReference>
<dbReference type="SMART" id="SM00356">
    <property type="entry name" value="ZnF_C3H1"/>
    <property type="match status" value="3"/>
</dbReference>
<dbReference type="SUPFAM" id="SSF54160">
    <property type="entry name" value="Chromo domain-like"/>
    <property type="match status" value="1"/>
</dbReference>
<proteinExistence type="predicted"/>
<reference evidence="8 9" key="1">
    <citation type="journal article" date="2018" name="BMC Genomics">
        <title>Genomic evidence for intraspecific hybridization in a clonal and extremely halotolerant yeast.</title>
        <authorList>
            <person name="Gostincar C."/>
            <person name="Stajich J.E."/>
            <person name="Zupancic J."/>
            <person name="Zalar P."/>
            <person name="Gunde-Cimerman N."/>
        </authorList>
    </citation>
    <scope>NUCLEOTIDE SEQUENCE [LARGE SCALE GENOMIC DNA]</scope>
    <source>
        <strain evidence="8 9">EXF-2682</strain>
    </source>
</reference>
<feature type="compositionally biased region" description="Polar residues" evidence="5">
    <location>
        <begin position="649"/>
        <end position="661"/>
    </location>
</feature>
<dbReference type="InterPro" id="IPR023780">
    <property type="entry name" value="Chromo_domain"/>
</dbReference>
<gene>
    <name evidence="8" type="ORF">D0863_07153</name>
</gene>
<dbReference type="GO" id="GO:0008270">
    <property type="term" value="F:zinc ion binding"/>
    <property type="evidence" value="ECO:0007669"/>
    <property type="project" value="UniProtKB-KW"/>
</dbReference>
<feature type="domain" description="C3H1-type" evidence="7">
    <location>
        <begin position="416"/>
        <end position="444"/>
    </location>
</feature>
<feature type="region of interest" description="Disordered" evidence="5">
    <location>
        <begin position="115"/>
        <end position="333"/>
    </location>
</feature>
<protein>
    <recommendedName>
        <fullName evidence="10">Chromo domain-containing protein</fullName>
    </recommendedName>
</protein>
<dbReference type="Gene3D" id="3.30.1370.210">
    <property type="match status" value="2"/>
</dbReference>
<keyword evidence="4" id="KW-0862">Zinc</keyword>
<dbReference type="GO" id="GO:0005634">
    <property type="term" value="C:nucleus"/>
    <property type="evidence" value="ECO:0007669"/>
    <property type="project" value="UniProtKB-SubCell"/>
</dbReference>
<evidence type="ECO:0000256" key="5">
    <source>
        <dbReference type="SAM" id="MobiDB-lite"/>
    </source>
</evidence>
<dbReference type="PROSITE" id="PS50103">
    <property type="entry name" value="ZF_C3H1"/>
    <property type="match status" value="3"/>
</dbReference>
<feature type="domain" description="C3H1-type" evidence="7">
    <location>
        <begin position="564"/>
        <end position="592"/>
    </location>
</feature>
<feature type="compositionally biased region" description="Acidic residues" evidence="5">
    <location>
        <begin position="11"/>
        <end position="32"/>
    </location>
</feature>
<evidence type="ECO:0000313" key="8">
    <source>
        <dbReference type="EMBL" id="RMY68389.1"/>
    </source>
</evidence>
<feature type="region of interest" description="Disordered" evidence="5">
    <location>
        <begin position="443"/>
        <end position="464"/>
    </location>
</feature>
<dbReference type="Pfam" id="PF00385">
    <property type="entry name" value="Chromo"/>
    <property type="match status" value="1"/>
</dbReference>
<dbReference type="InterPro" id="IPR000953">
    <property type="entry name" value="Chromo/chromo_shadow_dom"/>
</dbReference>
<keyword evidence="4" id="KW-0863">Zinc-finger</keyword>
<feature type="zinc finger region" description="C3H1-type" evidence="4">
    <location>
        <begin position="564"/>
        <end position="592"/>
    </location>
</feature>
<feature type="compositionally biased region" description="Basic and acidic residues" evidence="5">
    <location>
        <begin position="131"/>
        <end position="154"/>
    </location>
</feature>
<dbReference type="InterPro" id="IPR023779">
    <property type="entry name" value="Chromodomain_CS"/>
</dbReference>
<feature type="region of interest" description="Disordered" evidence="5">
    <location>
        <begin position="606"/>
        <end position="677"/>
    </location>
</feature>
<feature type="domain" description="Chromo" evidence="6">
    <location>
        <begin position="34"/>
        <end position="95"/>
    </location>
</feature>
<evidence type="ECO:0000256" key="1">
    <source>
        <dbReference type="ARBA" id="ARBA00004123"/>
    </source>
</evidence>
<comment type="subcellular location">
    <subcellularLocation>
        <location evidence="1">Nucleus</location>
    </subcellularLocation>
</comment>
<dbReference type="PROSITE" id="PS50013">
    <property type="entry name" value="CHROMO_2"/>
    <property type="match status" value="1"/>
</dbReference>
<feature type="zinc finger region" description="C3H1-type" evidence="4">
    <location>
        <begin position="416"/>
        <end position="444"/>
    </location>
</feature>
<accession>A0A3M7DVJ5</accession>
<name>A0A3M7DVJ5_HORWE</name>
<dbReference type="OrthoDB" id="1918685at2759"/>
<feature type="domain" description="C3H1-type" evidence="7">
    <location>
        <begin position="466"/>
        <end position="494"/>
    </location>
</feature>
<evidence type="ECO:0000259" key="6">
    <source>
        <dbReference type="PROSITE" id="PS50013"/>
    </source>
</evidence>
<feature type="region of interest" description="Disordered" evidence="5">
    <location>
        <begin position="352"/>
        <end position="413"/>
    </location>
</feature>
<feature type="compositionally biased region" description="Pro residues" evidence="5">
    <location>
        <begin position="448"/>
        <end position="458"/>
    </location>
</feature>
<dbReference type="GO" id="GO:0006338">
    <property type="term" value="P:chromatin remodeling"/>
    <property type="evidence" value="ECO:0007669"/>
    <property type="project" value="UniProtKB-ARBA"/>
</dbReference>
<dbReference type="SMART" id="SM00298">
    <property type="entry name" value="CHROMO"/>
    <property type="match status" value="1"/>
</dbReference>
<dbReference type="AlphaFoldDB" id="A0A3M7DVJ5"/>
<dbReference type="Gene3D" id="2.40.50.40">
    <property type="match status" value="1"/>
</dbReference>
<dbReference type="InterPro" id="IPR016197">
    <property type="entry name" value="Chromo-like_dom_sf"/>
</dbReference>